<evidence type="ECO:0000313" key="2">
    <source>
        <dbReference type="Proteomes" id="UP000010802"/>
    </source>
</evidence>
<dbReference type="RefSeq" id="WP_013778833.1">
    <property type="nucleotide sequence ID" value="NC_015519.1"/>
</dbReference>
<dbReference type="EMBL" id="HF563609">
    <property type="protein sequence ID" value="CCP26736.1"/>
    <property type="molecule type" value="Genomic_DNA"/>
</dbReference>
<reference evidence="2" key="1">
    <citation type="journal article" date="2013" name="Genome Announc.">
        <title>First genome sequence of a syntrophic acetate-oxidizing bacterium, Tepidanaerobacter acetatoxydans strain Re1.</title>
        <authorList>
            <person name="Manzoor S."/>
            <person name="Bongcam-Rudloff E."/>
            <person name="Schnurer A."/>
            <person name="Muller B."/>
        </authorList>
    </citation>
    <scope>NUCLEOTIDE SEQUENCE [LARGE SCALE GENOMIC DNA]</scope>
    <source>
        <strain evidence="2">Re1</strain>
    </source>
</reference>
<organism evidence="1 2">
    <name type="scientific">Tepidanaerobacter acetatoxydans (strain DSM 21804 / JCM 16047 / Re1)</name>
    <dbReference type="NCBI Taxonomy" id="1209989"/>
    <lineage>
        <taxon>Bacteria</taxon>
        <taxon>Bacillati</taxon>
        <taxon>Bacillota</taxon>
        <taxon>Clostridia</taxon>
        <taxon>Thermosediminibacterales</taxon>
        <taxon>Tepidanaerobacteraceae</taxon>
        <taxon>Tepidanaerobacter</taxon>
    </lineage>
</organism>
<accession>F4LXB2</accession>
<name>F4LXB2_TEPAE</name>
<dbReference type="AlphaFoldDB" id="F4LXB2"/>
<dbReference type="Proteomes" id="UP000010802">
    <property type="component" value="Chromosome"/>
</dbReference>
<gene>
    <name evidence="1" type="ordered locus">TEPIRE1_1920</name>
</gene>
<evidence type="ECO:0000313" key="1">
    <source>
        <dbReference type="EMBL" id="CCP26736.1"/>
    </source>
</evidence>
<keyword evidence="2" id="KW-1185">Reference proteome</keyword>
<accession>L0S0R6</accession>
<dbReference type="KEGG" id="tae:TepiRe1_1920"/>
<dbReference type="KEGG" id="tep:TepRe1_1780"/>
<sequence length="186" mass="22459">MNLNISYLLDRKFFDNYIIVLTIGDDNMLFGEKSIMKYDINNIKEYEVRDFEGKAISVNYLIIHDFYLFLIEELESLKMKLIKRHRVEDIDYLLSRVDSFLQDFDFDLFYLNNFEELMMQLNESSFAKLNEIINILKEEYDNFKRMNPEIDIYSDMIDWIEDALYLLKGFAKKLIANQEETINKLE</sequence>
<dbReference type="PATRIC" id="fig|1209989.3.peg.2219"/>
<proteinExistence type="predicted"/>
<protein>
    <submittedName>
        <fullName evidence="1">Uncharacterized protein</fullName>
    </submittedName>
</protein>
<dbReference type="HOGENOM" id="CLU_1453738_0_0_9"/>